<evidence type="ECO:0000313" key="2">
    <source>
        <dbReference type="Proteomes" id="UP000266861"/>
    </source>
</evidence>
<dbReference type="AlphaFoldDB" id="A0A397G5A6"/>
<keyword evidence="2" id="KW-1185">Reference proteome</keyword>
<protein>
    <submittedName>
        <fullName evidence="1">Uncharacterized protein</fullName>
    </submittedName>
</protein>
<proteinExistence type="predicted"/>
<accession>A0A397G5A6</accession>
<gene>
    <name evidence="1" type="ORF">Glove_709g28</name>
</gene>
<organism evidence="1 2">
    <name type="scientific">Diversispora epigaea</name>
    <dbReference type="NCBI Taxonomy" id="1348612"/>
    <lineage>
        <taxon>Eukaryota</taxon>
        <taxon>Fungi</taxon>
        <taxon>Fungi incertae sedis</taxon>
        <taxon>Mucoromycota</taxon>
        <taxon>Glomeromycotina</taxon>
        <taxon>Glomeromycetes</taxon>
        <taxon>Diversisporales</taxon>
        <taxon>Diversisporaceae</taxon>
        <taxon>Diversispora</taxon>
    </lineage>
</organism>
<dbReference type="EMBL" id="PQFF01000565">
    <property type="protein sequence ID" value="RHZ44758.1"/>
    <property type="molecule type" value="Genomic_DNA"/>
</dbReference>
<comment type="caution">
    <text evidence="1">The sequence shown here is derived from an EMBL/GenBank/DDBJ whole genome shotgun (WGS) entry which is preliminary data.</text>
</comment>
<sequence>MNCSSFIPVFVFTTKLNIEKKYGYRDEWDIGNLEFTPQWYNWKELFDVIKEYWDEKAVELTDWRDLEYDIWVKYIAENEETFTVQSSDHQTELYFRNVTSEEK</sequence>
<reference evidence="1 2" key="1">
    <citation type="submission" date="2018-08" db="EMBL/GenBank/DDBJ databases">
        <title>Genome and evolution of the arbuscular mycorrhizal fungus Diversispora epigaea (formerly Glomus versiforme) and its bacterial endosymbionts.</title>
        <authorList>
            <person name="Sun X."/>
            <person name="Fei Z."/>
            <person name="Harrison M."/>
        </authorList>
    </citation>
    <scope>NUCLEOTIDE SEQUENCE [LARGE SCALE GENOMIC DNA]</scope>
    <source>
        <strain evidence="1 2">IT104</strain>
    </source>
</reference>
<name>A0A397G5A6_9GLOM</name>
<evidence type="ECO:0000313" key="1">
    <source>
        <dbReference type="EMBL" id="RHZ44758.1"/>
    </source>
</evidence>
<dbReference type="Proteomes" id="UP000266861">
    <property type="component" value="Unassembled WGS sequence"/>
</dbReference>
<dbReference type="OrthoDB" id="2335776at2759"/>